<comment type="caution">
    <text evidence="1">The sequence shown here is derived from an EMBL/GenBank/DDBJ whole genome shotgun (WGS) entry which is preliminary data.</text>
</comment>
<proteinExistence type="predicted"/>
<keyword evidence="2" id="KW-1185">Reference proteome</keyword>
<reference evidence="2" key="1">
    <citation type="journal article" date="2022" name="Mol. Ecol. Resour.">
        <title>The genomes of chicory, endive, great burdock and yacon provide insights into Asteraceae palaeo-polyploidization history and plant inulin production.</title>
        <authorList>
            <person name="Fan W."/>
            <person name="Wang S."/>
            <person name="Wang H."/>
            <person name="Wang A."/>
            <person name="Jiang F."/>
            <person name="Liu H."/>
            <person name="Zhao H."/>
            <person name="Xu D."/>
            <person name="Zhang Y."/>
        </authorList>
    </citation>
    <scope>NUCLEOTIDE SEQUENCE [LARGE SCALE GENOMIC DNA]</scope>
    <source>
        <strain evidence="2">cv. Niubang</strain>
    </source>
</reference>
<reference evidence="1 2" key="2">
    <citation type="journal article" date="2022" name="Mol. Ecol. Resour.">
        <title>The genomes of chicory, endive, great burdock and yacon provide insights into Asteraceae paleo-polyploidization history and plant inulin production.</title>
        <authorList>
            <person name="Fan W."/>
            <person name="Wang S."/>
            <person name="Wang H."/>
            <person name="Wang A."/>
            <person name="Jiang F."/>
            <person name="Liu H."/>
            <person name="Zhao H."/>
            <person name="Xu D."/>
            <person name="Zhang Y."/>
        </authorList>
    </citation>
    <scope>NUCLEOTIDE SEQUENCE [LARGE SCALE GENOMIC DNA]</scope>
    <source>
        <strain evidence="2">cv. Niubang</strain>
    </source>
</reference>
<sequence length="132" mass="15383">MLRPGCLAKSLYRSPEIFVAQFLLHSPFLQRQCIAAIMIEALRSTYLCHRLPLFLMSFVLFAFFTSRILRSASANPPFVTQNSDDRNRSSSNDNSIFRRHRFDESLGWRCGAIFSAKMRLRIMKTMGIWKKE</sequence>
<evidence type="ECO:0000313" key="2">
    <source>
        <dbReference type="Proteomes" id="UP001055879"/>
    </source>
</evidence>
<dbReference type="EMBL" id="CM042059">
    <property type="protein sequence ID" value="KAI3681403.1"/>
    <property type="molecule type" value="Genomic_DNA"/>
</dbReference>
<accession>A0ACB8Y9V3</accession>
<protein>
    <submittedName>
        <fullName evidence="1">Uncharacterized protein</fullName>
    </submittedName>
</protein>
<dbReference type="Proteomes" id="UP001055879">
    <property type="component" value="Linkage Group LG13"/>
</dbReference>
<name>A0ACB8Y9V3_ARCLA</name>
<evidence type="ECO:0000313" key="1">
    <source>
        <dbReference type="EMBL" id="KAI3681403.1"/>
    </source>
</evidence>
<gene>
    <name evidence="1" type="ORF">L6452_36198</name>
</gene>
<organism evidence="1 2">
    <name type="scientific">Arctium lappa</name>
    <name type="common">Greater burdock</name>
    <name type="synonym">Lappa major</name>
    <dbReference type="NCBI Taxonomy" id="4217"/>
    <lineage>
        <taxon>Eukaryota</taxon>
        <taxon>Viridiplantae</taxon>
        <taxon>Streptophyta</taxon>
        <taxon>Embryophyta</taxon>
        <taxon>Tracheophyta</taxon>
        <taxon>Spermatophyta</taxon>
        <taxon>Magnoliopsida</taxon>
        <taxon>eudicotyledons</taxon>
        <taxon>Gunneridae</taxon>
        <taxon>Pentapetalae</taxon>
        <taxon>asterids</taxon>
        <taxon>campanulids</taxon>
        <taxon>Asterales</taxon>
        <taxon>Asteraceae</taxon>
        <taxon>Carduoideae</taxon>
        <taxon>Cardueae</taxon>
        <taxon>Arctiinae</taxon>
        <taxon>Arctium</taxon>
    </lineage>
</organism>